<comment type="caution">
    <text evidence="3">The sequence shown here is derived from an EMBL/GenBank/DDBJ whole genome shotgun (WGS) entry which is preliminary data.</text>
</comment>
<gene>
    <name evidence="3" type="ORF">B9479_001724</name>
</gene>
<keyword evidence="4" id="KW-1185">Reference proteome</keyword>
<feature type="compositionally biased region" description="Polar residues" evidence="1">
    <location>
        <begin position="66"/>
        <end position="78"/>
    </location>
</feature>
<evidence type="ECO:0000313" key="3">
    <source>
        <dbReference type="EMBL" id="TYJ57642.1"/>
    </source>
</evidence>
<protein>
    <recommendedName>
        <fullName evidence="5">Secreted protein</fullName>
    </recommendedName>
</protein>
<keyword evidence="2" id="KW-0732">Signal</keyword>
<feature type="chain" id="PRO_5022742298" description="Secreted protein" evidence="2">
    <location>
        <begin position="26"/>
        <end position="106"/>
    </location>
</feature>
<evidence type="ECO:0000313" key="4">
    <source>
        <dbReference type="Proteomes" id="UP000322245"/>
    </source>
</evidence>
<name>A0A5D3B3N8_9TREE</name>
<reference evidence="3 4" key="1">
    <citation type="submission" date="2017-05" db="EMBL/GenBank/DDBJ databases">
        <title>The Genome Sequence of Tsuchiyaea wingfieldii DSM 27421.</title>
        <authorList>
            <person name="Cuomo C."/>
            <person name="Passer A."/>
            <person name="Billmyre B."/>
            <person name="Heitman J."/>
        </authorList>
    </citation>
    <scope>NUCLEOTIDE SEQUENCE [LARGE SCALE GENOMIC DNA]</scope>
    <source>
        <strain evidence="3 4">DSM 27421</strain>
    </source>
</reference>
<dbReference type="Proteomes" id="UP000322245">
    <property type="component" value="Unassembled WGS sequence"/>
</dbReference>
<organism evidence="3 4">
    <name type="scientific">Cryptococcus floricola</name>
    <dbReference type="NCBI Taxonomy" id="2591691"/>
    <lineage>
        <taxon>Eukaryota</taxon>
        <taxon>Fungi</taxon>
        <taxon>Dikarya</taxon>
        <taxon>Basidiomycota</taxon>
        <taxon>Agaricomycotina</taxon>
        <taxon>Tremellomycetes</taxon>
        <taxon>Tremellales</taxon>
        <taxon>Cryptococcaceae</taxon>
        <taxon>Cryptococcus</taxon>
    </lineage>
</organism>
<evidence type="ECO:0000256" key="2">
    <source>
        <dbReference type="SAM" id="SignalP"/>
    </source>
</evidence>
<proteinExistence type="predicted"/>
<feature type="signal peptide" evidence="2">
    <location>
        <begin position="1"/>
        <end position="25"/>
    </location>
</feature>
<evidence type="ECO:0000256" key="1">
    <source>
        <dbReference type="SAM" id="MobiDB-lite"/>
    </source>
</evidence>
<dbReference type="EMBL" id="NIDF01000011">
    <property type="protein sequence ID" value="TYJ57642.1"/>
    <property type="molecule type" value="Genomic_DNA"/>
</dbReference>
<evidence type="ECO:0008006" key="5">
    <source>
        <dbReference type="Google" id="ProtNLM"/>
    </source>
</evidence>
<sequence length="106" mass="11125">MSFTTYVAALLVLVAPAALAAPAAAAEPTLEGQNFGAPGGDPPPTVRHWLATYHPLGLPDDIAHQPTRSDSTPNSAGSETAHIGDAPEPYKHELIERVFATFPDEL</sequence>
<feature type="region of interest" description="Disordered" evidence="1">
    <location>
        <begin position="23"/>
        <end position="88"/>
    </location>
</feature>
<accession>A0A5D3B3N8</accession>
<dbReference type="AlphaFoldDB" id="A0A5D3B3N8"/>